<sequence>MQCHTEPPYGVPGGNTVPDTALDAPQLATTKLPRPFYRLAAGDALNTYGSQLDLVALSLFAYEASGNALGTAGYLVLRLSGGLAGGLVAGRLVARLDRRRLMTGCALAQALALVVVALVPASLRIPVLYPLAVVLGGAAAVAAVALRTSIPEMVGAERRARANSLMASCRSTAMVLGFASAGVVVAWAGFRAALLIDATSFVLFGALVVRLPLPTRAAKAEEPATPPEDPAPTTGKRRPRWQALVVLRAAPVVGAMAGIRLLDAFGSSAHNISLPVFANQSSPDNPAALLGTFWATWAIGNLGAQQLVSRFMLRRGIEPGERGFALGTCLMSACFILVFTDLPTPLFLLVAIGAGLGDGFTEISYTTRIQALADERRGEAFGILTSAENVGMGTGMLLSGSLLAVLSPLTVVGVSHAVPIVLALAFLVMVARARRRR</sequence>
<proteinExistence type="predicted"/>
<feature type="region of interest" description="Disordered" evidence="6">
    <location>
        <begin position="218"/>
        <end position="237"/>
    </location>
</feature>
<dbReference type="GO" id="GO:0022857">
    <property type="term" value="F:transmembrane transporter activity"/>
    <property type="evidence" value="ECO:0007669"/>
    <property type="project" value="InterPro"/>
</dbReference>
<feature type="transmembrane region" description="Helical" evidence="7">
    <location>
        <begin position="194"/>
        <end position="213"/>
    </location>
</feature>
<reference evidence="9 10" key="1">
    <citation type="submission" date="2018-08" db="EMBL/GenBank/DDBJ databases">
        <title>Diversity &amp; Physiological Properties of Lignin-Decomposing Actinobacteria from Soil.</title>
        <authorList>
            <person name="Roh S.G."/>
            <person name="Kim S.B."/>
        </authorList>
    </citation>
    <scope>NUCLEOTIDE SEQUENCE [LARGE SCALE GENOMIC DNA]</scope>
    <source>
        <strain evidence="9 10">MMS17-GH009</strain>
    </source>
</reference>
<comment type="caution">
    <text evidence="9">The sequence shown here is derived from an EMBL/GenBank/DDBJ whole genome shotgun (WGS) entry which is preliminary data.</text>
</comment>
<feature type="transmembrane region" description="Helical" evidence="7">
    <location>
        <begin position="167"/>
        <end position="188"/>
    </location>
</feature>
<evidence type="ECO:0000256" key="2">
    <source>
        <dbReference type="ARBA" id="ARBA00022475"/>
    </source>
</evidence>
<feature type="transmembrane region" description="Helical" evidence="7">
    <location>
        <begin position="412"/>
        <end position="431"/>
    </location>
</feature>
<organism evidence="9 10">
    <name type="scientific">Kitasatospora xanthocidica</name>
    <dbReference type="NCBI Taxonomy" id="83382"/>
    <lineage>
        <taxon>Bacteria</taxon>
        <taxon>Bacillati</taxon>
        <taxon>Actinomycetota</taxon>
        <taxon>Actinomycetes</taxon>
        <taxon>Kitasatosporales</taxon>
        <taxon>Streptomycetaceae</taxon>
        <taxon>Kitasatospora</taxon>
    </lineage>
</organism>
<keyword evidence="5 7" id="KW-0472">Membrane</keyword>
<evidence type="ECO:0000259" key="8">
    <source>
        <dbReference type="PROSITE" id="PS50850"/>
    </source>
</evidence>
<feature type="transmembrane region" description="Helical" evidence="7">
    <location>
        <begin position="286"/>
        <end position="304"/>
    </location>
</feature>
<keyword evidence="10" id="KW-1185">Reference proteome</keyword>
<evidence type="ECO:0000313" key="10">
    <source>
        <dbReference type="Proteomes" id="UP000263377"/>
    </source>
</evidence>
<name>A0A372ZNB1_9ACTN</name>
<dbReference type="GO" id="GO:0005886">
    <property type="term" value="C:plasma membrane"/>
    <property type="evidence" value="ECO:0007669"/>
    <property type="project" value="UniProtKB-SubCell"/>
</dbReference>
<dbReference type="InterPro" id="IPR020846">
    <property type="entry name" value="MFS_dom"/>
</dbReference>
<keyword evidence="3 7" id="KW-0812">Transmembrane</keyword>
<evidence type="ECO:0000256" key="1">
    <source>
        <dbReference type="ARBA" id="ARBA00004651"/>
    </source>
</evidence>
<dbReference type="AlphaFoldDB" id="A0A372ZNB1"/>
<keyword evidence="2" id="KW-1003">Cell membrane</keyword>
<dbReference type="InterPro" id="IPR011701">
    <property type="entry name" value="MFS"/>
</dbReference>
<feature type="transmembrane region" description="Helical" evidence="7">
    <location>
        <begin position="245"/>
        <end position="266"/>
    </location>
</feature>
<dbReference type="EMBL" id="QVIG01000001">
    <property type="protein sequence ID" value="RGD56920.1"/>
    <property type="molecule type" value="Genomic_DNA"/>
</dbReference>
<evidence type="ECO:0000256" key="5">
    <source>
        <dbReference type="ARBA" id="ARBA00023136"/>
    </source>
</evidence>
<dbReference type="PANTHER" id="PTHR23513">
    <property type="entry name" value="INTEGRAL MEMBRANE EFFLUX PROTEIN-RELATED"/>
    <property type="match status" value="1"/>
</dbReference>
<protein>
    <submittedName>
        <fullName evidence="9">MFS transporter</fullName>
    </submittedName>
</protein>
<feature type="transmembrane region" description="Helical" evidence="7">
    <location>
        <begin position="75"/>
        <end position="94"/>
    </location>
</feature>
<feature type="transmembrane region" description="Helical" evidence="7">
    <location>
        <begin position="101"/>
        <end position="121"/>
    </location>
</feature>
<evidence type="ECO:0000313" key="9">
    <source>
        <dbReference type="EMBL" id="RGD56920.1"/>
    </source>
</evidence>
<feature type="transmembrane region" description="Helical" evidence="7">
    <location>
        <begin position="127"/>
        <end position="146"/>
    </location>
</feature>
<dbReference type="CDD" id="cd06173">
    <property type="entry name" value="MFS_MefA_like"/>
    <property type="match status" value="1"/>
</dbReference>
<evidence type="ECO:0000256" key="3">
    <source>
        <dbReference type="ARBA" id="ARBA00022692"/>
    </source>
</evidence>
<dbReference type="Pfam" id="PF07690">
    <property type="entry name" value="MFS_1"/>
    <property type="match status" value="1"/>
</dbReference>
<feature type="transmembrane region" description="Helical" evidence="7">
    <location>
        <begin position="324"/>
        <end position="340"/>
    </location>
</feature>
<keyword evidence="4 7" id="KW-1133">Transmembrane helix</keyword>
<evidence type="ECO:0000256" key="4">
    <source>
        <dbReference type="ARBA" id="ARBA00022989"/>
    </source>
</evidence>
<evidence type="ECO:0000256" key="6">
    <source>
        <dbReference type="SAM" id="MobiDB-lite"/>
    </source>
</evidence>
<dbReference type="Gene3D" id="1.20.1250.20">
    <property type="entry name" value="MFS general substrate transporter like domains"/>
    <property type="match status" value="1"/>
</dbReference>
<dbReference type="PANTHER" id="PTHR23513:SF6">
    <property type="entry name" value="MAJOR FACILITATOR SUPERFAMILY ASSOCIATED DOMAIN-CONTAINING PROTEIN"/>
    <property type="match status" value="1"/>
</dbReference>
<evidence type="ECO:0000256" key="7">
    <source>
        <dbReference type="SAM" id="Phobius"/>
    </source>
</evidence>
<dbReference type="InterPro" id="IPR036259">
    <property type="entry name" value="MFS_trans_sf"/>
</dbReference>
<accession>A0A372ZNB1</accession>
<dbReference type="SUPFAM" id="SSF103473">
    <property type="entry name" value="MFS general substrate transporter"/>
    <property type="match status" value="1"/>
</dbReference>
<feature type="domain" description="Major facilitator superfamily (MFS) profile" evidence="8">
    <location>
        <begin position="35"/>
        <end position="434"/>
    </location>
</feature>
<dbReference type="Proteomes" id="UP000263377">
    <property type="component" value="Unassembled WGS sequence"/>
</dbReference>
<dbReference type="PROSITE" id="PS50850">
    <property type="entry name" value="MFS"/>
    <property type="match status" value="1"/>
</dbReference>
<comment type="subcellular location">
    <subcellularLocation>
        <location evidence="1">Cell membrane</location>
        <topology evidence="1">Multi-pass membrane protein</topology>
    </subcellularLocation>
</comment>
<gene>
    <name evidence="9" type="ORF">DR950_03155</name>
</gene>